<evidence type="ECO:0000256" key="6">
    <source>
        <dbReference type="ARBA" id="ARBA00023040"/>
    </source>
</evidence>
<feature type="region of interest" description="Disordered" evidence="11">
    <location>
        <begin position="679"/>
        <end position="707"/>
    </location>
</feature>
<dbReference type="InterPro" id="IPR036445">
    <property type="entry name" value="GPCR_2_extracell_dom_sf"/>
</dbReference>
<evidence type="ECO:0000259" key="14">
    <source>
        <dbReference type="PROSITE" id="PS50261"/>
    </source>
</evidence>
<keyword evidence="9" id="KW-0325">Glycoprotein</keyword>
<feature type="compositionally biased region" description="Polar residues" evidence="11">
    <location>
        <begin position="698"/>
        <end position="707"/>
    </location>
</feature>
<accession>A0A8B7P8C3</accession>
<dbReference type="Pfam" id="PF00002">
    <property type="entry name" value="7tm_2"/>
    <property type="match status" value="1"/>
</dbReference>
<dbReference type="AlphaFoldDB" id="A0A8B7P8C3"/>
<feature type="transmembrane region" description="Helical" evidence="12">
    <location>
        <begin position="293"/>
        <end position="314"/>
    </location>
</feature>
<feature type="transmembrane region" description="Helical" evidence="12">
    <location>
        <begin position="130"/>
        <end position="148"/>
    </location>
</feature>
<keyword evidence="10" id="KW-0807">Transducer</keyword>
<dbReference type="Gene3D" id="1.20.1070.10">
    <property type="entry name" value="Rhodopsin 7-helix transmembrane proteins"/>
    <property type="match status" value="1"/>
</dbReference>
<sequence>MNRLSESFASQKDCLQHYHQLDVNATQFDGVRCRASYDGFLCWPPSPPALHRLPCPQIKGADPSKLQVNPVMDDLHSNSPEEAMFKIEIARTSRVIEMVGLVISMLAILTSIIIFCYFRSLRNNRTRMHLNLFGAMMIQITVRLTLYTDQYVTRDTPGQQGIDNTAMLCESFYILLEYARTAMFLWMFIEGHYLHSMLTITVFSDRPNFIFYYVLGWGLPVVMTAVWAAVTVTHHSTTQCMWGYSLSPYFWILEGPRLAIILTNLLFLLNILRVLITKLKASVSTETQQVKKAVRAAIVLLPLLGITNSLQMVSSLLDQRAWTFAAWSYFNTILTSFQGFFVALIYCFLNQEVRITLRKFSTNYSHSRSLFKSSRRFSMSTNVQSEAIPMTATVKAPVLAVICEDSSEKEATPVTVPLVSHTSDTQVNYESPGLFASRSFGNETSSSRPPETHAADLNDVRNPGVGAYQSVRYSNLKDGSEMISGSPRGEERQNNFDSVLNSKTNTEYDNTCINKEEYDSLDMTSTANHHHLYSFSDNDCQRLTGDAHPQPNILHNTHPVERNSEVSAERFTPAIRFSCDNFIDGTNINPLAQNNIARIDARKNDALFINPSVDSARNLTSILPVTSPISKFERSTRDLDCAPKYLGKQDFSRDALSEFPQRQQSDSAVNLMSTIELPDAPTKLRNQSQLERKDSDLLSHTSNVNSL</sequence>
<evidence type="ECO:0000256" key="12">
    <source>
        <dbReference type="SAM" id="Phobius"/>
    </source>
</evidence>
<evidence type="ECO:0000313" key="15">
    <source>
        <dbReference type="Proteomes" id="UP000694843"/>
    </source>
</evidence>
<keyword evidence="6" id="KW-0297">G-protein coupled receptor</keyword>
<evidence type="ECO:0000256" key="2">
    <source>
        <dbReference type="ARBA" id="ARBA00005314"/>
    </source>
</evidence>
<comment type="similarity">
    <text evidence="2">Belongs to the G-protein coupled receptor 2 family.</text>
</comment>
<evidence type="ECO:0000256" key="1">
    <source>
        <dbReference type="ARBA" id="ARBA00004651"/>
    </source>
</evidence>
<evidence type="ECO:0000256" key="3">
    <source>
        <dbReference type="ARBA" id="ARBA00022475"/>
    </source>
</evidence>
<evidence type="ECO:0000256" key="4">
    <source>
        <dbReference type="ARBA" id="ARBA00022692"/>
    </source>
</evidence>
<evidence type="ECO:0000256" key="8">
    <source>
        <dbReference type="ARBA" id="ARBA00023170"/>
    </source>
</evidence>
<dbReference type="PROSITE" id="PS50227">
    <property type="entry name" value="G_PROTEIN_RECEP_F2_3"/>
    <property type="match status" value="1"/>
</dbReference>
<organism evidence="15 16">
    <name type="scientific">Hyalella azteca</name>
    <name type="common">Amphipod</name>
    <dbReference type="NCBI Taxonomy" id="294128"/>
    <lineage>
        <taxon>Eukaryota</taxon>
        <taxon>Metazoa</taxon>
        <taxon>Ecdysozoa</taxon>
        <taxon>Arthropoda</taxon>
        <taxon>Crustacea</taxon>
        <taxon>Multicrustacea</taxon>
        <taxon>Malacostraca</taxon>
        <taxon>Eumalacostraca</taxon>
        <taxon>Peracarida</taxon>
        <taxon>Amphipoda</taxon>
        <taxon>Senticaudata</taxon>
        <taxon>Talitrida</taxon>
        <taxon>Talitroidea</taxon>
        <taxon>Hyalellidae</taxon>
        <taxon>Hyalella</taxon>
    </lineage>
</organism>
<dbReference type="OMA" id="NTHPVER"/>
<keyword evidence="5 12" id="KW-1133">Transmembrane helix</keyword>
<evidence type="ECO:0000256" key="11">
    <source>
        <dbReference type="SAM" id="MobiDB-lite"/>
    </source>
</evidence>
<dbReference type="PANTHER" id="PTHR45620">
    <property type="entry name" value="PDF RECEPTOR-LIKE PROTEIN-RELATED"/>
    <property type="match status" value="1"/>
</dbReference>
<dbReference type="PROSITE" id="PS50261">
    <property type="entry name" value="G_PROTEIN_RECEP_F2_4"/>
    <property type="match status" value="1"/>
</dbReference>
<dbReference type="InterPro" id="IPR050332">
    <property type="entry name" value="GPCR_2"/>
</dbReference>
<protein>
    <submittedName>
        <fullName evidence="16">Calcitonin receptor-like protein 1</fullName>
    </submittedName>
</protein>
<dbReference type="GO" id="GO:0008528">
    <property type="term" value="F:G protein-coupled peptide receptor activity"/>
    <property type="evidence" value="ECO:0007669"/>
    <property type="project" value="TreeGrafter"/>
</dbReference>
<evidence type="ECO:0000313" key="16">
    <source>
        <dbReference type="RefSeq" id="XP_018022303.2"/>
    </source>
</evidence>
<dbReference type="PRINTS" id="PR00249">
    <property type="entry name" value="GPCRSECRETIN"/>
</dbReference>
<feature type="domain" description="G-protein coupled receptors family 2 profile 1" evidence="13">
    <location>
        <begin position="13"/>
        <end position="56"/>
    </location>
</feature>
<dbReference type="InterPro" id="IPR017981">
    <property type="entry name" value="GPCR_2-like_7TM"/>
</dbReference>
<dbReference type="PROSITE" id="PS00650">
    <property type="entry name" value="G_PROTEIN_RECEP_F2_2"/>
    <property type="match status" value="1"/>
</dbReference>
<dbReference type="PROSITE" id="PS00649">
    <property type="entry name" value="G_PROTEIN_RECEP_F2_1"/>
    <property type="match status" value="1"/>
</dbReference>
<name>A0A8B7P8C3_HYAAZ</name>
<dbReference type="Gene3D" id="4.10.1240.10">
    <property type="entry name" value="GPCR, family 2, extracellular hormone receptor domain"/>
    <property type="match status" value="1"/>
</dbReference>
<feature type="region of interest" description="Disordered" evidence="11">
    <location>
        <begin position="438"/>
        <end position="463"/>
    </location>
</feature>
<evidence type="ECO:0000256" key="9">
    <source>
        <dbReference type="ARBA" id="ARBA00023180"/>
    </source>
</evidence>
<feature type="domain" description="G-protein coupled receptors family 2 profile 2" evidence="14">
    <location>
        <begin position="93"/>
        <end position="350"/>
    </location>
</feature>
<feature type="compositionally biased region" description="Polar residues" evidence="11">
    <location>
        <begin position="439"/>
        <end position="449"/>
    </location>
</feature>
<evidence type="ECO:0000256" key="10">
    <source>
        <dbReference type="ARBA" id="ARBA00023224"/>
    </source>
</evidence>
<dbReference type="KEGG" id="hazt:108678399"/>
<comment type="subcellular location">
    <subcellularLocation>
        <location evidence="1">Cell membrane</location>
        <topology evidence="1">Multi-pass membrane protein</topology>
    </subcellularLocation>
</comment>
<feature type="transmembrane region" description="Helical" evidence="12">
    <location>
        <begin position="250"/>
        <end position="272"/>
    </location>
</feature>
<feature type="transmembrane region" description="Helical" evidence="12">
    <location>
        <begin position="210"/>
        <end position="230"/>
    </location>
</feature>
<dbReference type="GO" id="GO:0007188">
    <property type="term" value="P:adenylate cyclase-modulating G protein-coupled receptor signaling pathway"/>
    <property type="evidence" value="ECO:0007669"/>
    <property type="project" value="TreeGrafter"/>
</dbReference>
<keyword evidence="15" id="KW-1185">Reference proteome</keyword>
<feature type="transmembrane region" description="Helical" evidence="12">
    <location>
        <begin position="98"/>
        <end position="118"/>
    </location>
</feature>
<keyword evidence="7 12" id="KW-0472">Membrane</keyword>
<dbReference type="InterPro" id="IPR001879">
    <property type="entry name" value="GPCR_2_extracellular_dom"/>
</dbReference>
<dbReference type="PANTHER" id="PTHR45620:SF17">
    <property type="entry name" value="PDF RECEPTOR"/>
    <property type="match status" value="1"/>
</dbReference>
<dbReference type="InterPro" id="IPR000832">
    <property type="entry name" value="GPCR_2_secretin-like"/>
</dbReference>
<dbReference type="Proteomes" id="UP000694843">
    <property type="component" value="Unplaced"/>
</dbReference>
<feature type="transmembrane region" description="Helical" evidence="12">
    <location>
        <begin position="326"/>
        <end position="349"/>
    </location>
</feature>
<dbReference type="RefSeq" id="XP_018022303.2">
    <property type="nucleotide sequence ID" value="XM_018166814.2"/>
</dbReference>
<proteinExistence type="inferred from homology"/>
<dbReference type="GO" id="GO:0005886">
    <property type="term" value="C:plasma membrane"/>
    <property type="evidence" value="ECO:0007669"/>
    <property type="project" value="UniProtKB-SubCell"/>
</dbReference>
<dbReference type="InterPro" id="IPR017983">
    <property type="entry name" value="GPCR_2_secretin-like_CS"/>
</dbReference>
<keyword evidence="4 12" id="KW-0812">Transmembrane</keyword>
<dbReference type="SUPFAM" id="SSF111418">
    <property type="entry name" value="Hormone receptor domain"/>
    <property type="match status" value="1"/>
</dbReference>
<keyword evidence="3" id="KW-1003">Cell membrane</keyword>
<feature type="compositionally biased region" description="Basic and acidic residues" evidence="11">
    <location>
        <begin position="450"/>
        <end position="459"/>
    </location>
</feature>
<keyword evidence="8" id="KW-0675">Receptor</keyword>
<dbReference type="OrthoDB" id="5967113at2759"/>
<evidence type="ECO:0000259" key="13">
    <source>
        <dbReference type="PROSITE" id="PS50227"/>
    </source>
</evidence>
<evidence type="ECO:0000256" key="7">
    <source>
        <dbReference type="ARBA" id="ARBA00023136"/>
    </source>
</evidence>
<evidence type="ECO:0000256" key="5">
    <source>
        <dbReference type="ARBA" id="ARBA00022989"/>
    </source>
</evidence>
<dbReference type="GO" id="GO:0007166">
    <property type="term" value="P:cell surface receptor signaling pathway"/>
    <property type="evidence" value="ECO:0007669"/>
    <property type="project" value="InterPro"/>
</dbReference>
<reference evidence="16" key="1">
    <citation type="submission" date="2025-08" db="UniProtKB">
        <authorList>
            <consortium name="RefSeq"/>
        </authorList>
    </citation>
    <scope>IDENTIFICATION</scope>
    <source>
        <tissue evidence="16">Whole organism</tissue>
    </source>
</reference>
<dbReference type="GeneID" id="108678399"/>
<gene>
    <name evidence="16" type="primary">LOC108678399</name>
</gene>